<dbReference type="PROSITE" id="PS00406">
    <property type="entry name" value="ACTINS_1"/>
    <property type="match status" value="1"/>
</dbReference>
<evidence type="ECO:0000313" key="3">
    <source>
        <dbReference type="EMBL" id="VDO82760.1"/>
    </source>
</evidence>
<comment type="function">
    <text evidence="1">Actins are highly conserved proteins that are involved in various types of cell motility and are ubiquitously expressed in all eukaryotic cells.</text>
</comment>
<evidence type="ECO:0000256" key="1">
    <source>
        <dbReference type="ARBA" id="ARBA00003520"/>
    </source>
</evidence>
<dbReference type="InterPro" id="IPR004001">
    <property type="entry name" value="Actin_CS"/>
</dbReference>
<dbReference type="SUPFAM" id="SSF53067">
    <property type="entry name" value="Actin-like ATPase domain"/>
    <property type="match status" value="1"/>
</dbReference>
<keyword evidence="4" id="KW-1185">Reference proteome</keyword>
<gene>
    <name evidence="3" type="ORF">SMRZ_LOCUS8685</name>
</gene>
<dbReference type="InterPro" id="IPR043129">
    <property type="entry name" value="ATPase_NBD"/>
</dbReference>
<accession>A0A183LY10</accession>
<evidence type="ECO:0000256" key="2">
    <source>
        <dbReference type="ARBA" id="ARBA00006752"/>
    </source>
</evidence>
<dbReference type="Proteomes" id="UP000277204">
    <property type="component" value="Unassembled WGS sequence"/>
</dbReference>
<proteinExistence type="inferred from homology"/>
<dbReference type="EMBL" id="UZAI01003856">
    <property type="protein sequence ID" value="VDO82760.1"/>
    <property type="molecule type" value="Genomic_DNA"/>
</dbReference>
<evidence type="ECO:0000313" key="4">
    <source>
        <dbReference type="Proteomes" id="UP000277204"/>
    </source>
</evidence>
<dbReference type="PRINTS" id="PR00190">
    <property type="entry name" value="ACTIN"/>
</dbReference>
<sequence>MKLASPDMMPSKPYSRLMSERSGHQRVMVGMGQSDNYVGDEAQSKRGILKLKYHIEHGIVTKWDDMKEIW</sequence>
<dbReference type="InterPro" id="IPR004000">
    <property type="entry name" value="Actin"/>
</dbReference>
<dbReference type="STRING" id="48269.A0A183LY10"/>
<dbReference type="FunFam" id="3.30.420.40:FF:000050">
    <property type="entry name" value="Actin, alpha skeletal muscle"/>
    <property type="match status" value="1"/>
</dbReference>
<organism evidence="3 4">
    <name type="scientific">Schistosoma margrebowiei</name>
    <dbReference type="NCBI Taxonomy" id="48269"/>
    <lineage>
        <taxon>Eukaryota</taxon>
        <taxon>Metazoa</taxon>
        <taxon>Spiralia</taxon>
        <taxon>Lophotrochozoa</taxon>
        <taxon>Platyhelminthes</taxon>
        <taxon>Trematoda</taxon>
        <taxon>Digenea</taxon>
        <taxon>Strigeidida</taxon>
        <taxon>Schistosomatoidea</taxon>
        <taxon>Schistosomatidae</taxon>
        <taxon>Schistosoma</taxon>
    </lineage>
</organism>
<reference evidence="3 4" key="1">
    <citation type="submission" date="2018-11" db="EMBL/GenBank/DDBJ databases">
        <authorList>
            <consortium name="Pathogen Informatics"/>
        </authorList>
    </citation>
    <scope>NUCLEOTIDE SEQUENCE [LARGE SCALE GENOMIC DNA]</scope>
    <source>
        <strain evidence="3 4">Zambia</strain>
    </source>
</reference>
<dbReference type="Pfam" id="PF00022">
    <property type="entry name" value="Actin"/>
    <property type="match status" value="1"/>
</dbReference>
<dbReference type="Gene3D" id="2.30.36.70">
    <property type="entry name" value="Actin, Chain A, domain 2"/>
    <property type="match status" value="1"/>
</dbReference>
<dbReference type="AlphaFoldDB" id="A0A183LY10"/>
<name>A0A183LY10_9TREM</name>
<comment type="similarity">
    <text evidence="2">Belongs to the actin family.</text>
</comment>
<protein>
    <submittedName>
        <fullName evidence="3">Uncharacterized protein</fullName>
    </submittedName>
</protein>